<comment type="similarity">
    <text evidence="2">Belongs to the GerABKC lipoprotein family.</text>
</comment>
<dbReference type="NCBIfam" id="TIGR02887">
    <property type="entry name" value="spore_ger_x_C"/>
    <property type="match status" value="1"/>
</dbReference>
<dbReference type="InterPro" id="IPR046953">
    <property type="entry name" value="Spore_GerAC-like_C"/>
</dbReference>
<sequence length="405" mass="44721">MFAKKQKWLFLSICLIVFPLLTGCWDRLEIEDRGTILGMAIDPIDGDPPSSITGPNAKSDLRGYRLTAQIAIPGRIPLGPGESGGGDAQRPVWVVSTTGKTVDDAMNKLQQQLADKIFLGQLRVITVNQKIARSVGMHDVQDFFRRNAEIRRLCWLIVSDGSASEAMEAAPKLERVPTLYLVSTLDHAVTLGKLPDVFLGNYWSTLSDKGADPVLPFIKVIGPVKDQIEAEGLAIFRKDRMVGTLDPIETGVYMELKNIHKSGYGVALPLPGDPQHSVTFKALDRKTKLRCLMVNGQPSFRASTVVPSQIEERTGSHSVNQVKDIDQIEAEGSKALTESQMKVVKKLQKLHADALGLGEVIRGQYPDYWLNVLKGSHAKWEEQFAKTPFQAHVRVFIQRSGMAAK</sequence>
<evidence type="ECO:0000313" key="11">
    <source>
        <dbReference type="Proteomes" id="UP001597079"/>
    </source>
</evidence>
<keyword evidence="4" id="KW-0732">Signal</keyword>
<dbReference type="InterPro" id="IPR057336">
    <property type="entry name" value="GerAC_N"/>
</dbReference>
<dbReference type="InterPro" id="IPR038501">
    <property type="entry name" value="Spore_GerAC_C_sf"/>
</dbReference>
<evidence type="ECO:0000256" key="7">
    <source>
        <dbReference type="ARBA" id="ARBA00023288"/>
    </source>
</evidence>
<evidence type="ECO:0000256" key="1">
    <source>
        <dbReference type="ARBA" id="ARBA00004635"/>
    </source>
</evidence>
<keyword evidence="5" id="KW-0472">Membrane</keyword>
<keyword evidence="3" id="KW-0309">Germination</keyword>
<proteinExistence type="inferred from homology"/>
<keyword evidence="7" id="KW-0449">Lipoprotein</keyword>
<name>A0ABW4JNT3_9BACL</name>
<dbReference type="EMBL" id="JBHUCX010000100">
    <property type="protein sequence ID" value="MFD1678122.1"/>
    <property type="molecule type" value="Genomic_DNA"/>
</dbReference>
<dbReference type="PROSITE" id="PS51257">
    <property type="entry name" value="PROKAR_LIPOPROTEIN"/>
    <property type="match status" value="1"/>
</dbReference>
<reference evidence="11" key="1">
    <citation type="journal article" date="2019" name="Int. J. Syst. Evol. Microbiol.">
        <title>The Global Catalogue of Microorganisms (GCM) 10K type strain sequencing project: providing services to taxonomists for standard genome sequencing and annotation.</title>
        <authorList>
            <consortium name="The Broad Institute Genomics Platform"/>
            <consortium name="The Broad Institute Genome Sequencing Center for Infectious Disease"/>
            <person name="Wu L."/>
            <person name="Ma J."/>
        </authorList>
    </citation>
    <scope>NUCLEOTIDE SEQUENCE [LARGE SCALE GENOMIC DNA]</scope>
    <source>
        <strain evidence="11">CGMCC 1.12286</strain>
    </source>
</reference>
<gene>
    <name evidence="10" type="ORF">ACFSB2_25980</name>
</gene>
<evidence type="ECO:0000256" key="6">
    <source>
        <dbReference type="ARBA" id="ARBA00023139"/>
    </source>
</evidence>
<keyword evidence="6" id="KW-0564">Palmitate</keyword>
<dbReference type="Pfam" id="PF25198">
    <property type="entry name" value="Spore_GerAC_N"/>
    <property type="match status" value="1"/>
</dbReference>
<feature type="domain" description="Spore germination protein N-terminal" evidence="9">
    <location>
        <begin position="26"/>
        <end position="220"/>
    </location>
</feature>
<evidence type="ECO:0000256" key="5">
    <source>
        <dbReference type="ARBA" id="ARBA00023136"/>
    </source>
</evidence>
<protein>
    <submittedName>
        <fullName evidence="10">Ger(X)C family spore germination protein</fullName>
    </submittedName>
</protein>
<evidence type="ECO:0000259" key="8">
    <source>
        <dbReference type="Pfam" id="PF05504"/>
    </source>
</evidence>
<dbReference type="RefSeq" id="WP_377946118.1">
    <property type="nucleotide sequence ID" value="NZ_JBHUCX010000100.1"/>
</dbReference>
<comment type="subcellular location">
    <subcellularLocation>
        <location evidence="1">Membrane</location>
        <topology evidence="1">Lipid-anchor</topology>
    </subcellularLocation>
</comment>
<evidence type="ECO:0000256" key="4">
    <source>
        <dbReference type="ARBA" id="ARBA00022729"/>
    </source>
</evidence>
<evidence type="ECO:0000313" key="10">
    <source>
        <dbReference type="EMBL" id="MFD1678122.1"/>
    </source>
</evidence>
<dbReference type="Gene3D" id="3.30.300.210">
    <property type="entry name" value="Nutrient germinant receptor protein C, domain 3"/>
    <property type="match status" value="1"/>
</dbReference>
<accession>A0ABW4JNT3</accession>
<keyword evidence="11" id="KW-1185">Reference proteome</keyword>
<evidence type="ECO:0000256" key="2">
    <source>
        <dbReference type="ARBA" id="ARBA00007886"/>
    </source>
</evidence>
<dbReference type="Pfam" id="PF05504">
    <property type="entry name" value="Spore_GerAC"/>
    <property type="match status" value="1"/>
</dbReference>
<dbReference type="PANTHER" id="PTHR35789:SF1">
    <property type="entry name" value="SPORE GERMINATION PROTEIN B3"/>
    <property type="match status" value="1"/>
</dbReference>
<comment type="caution">
    <text evidence="10">The sequence shown here is derived from an EMBL/GenBank/DDBJ whole genome shotgun (WGS) entry which is preliminary data.</text>
</comment>
<dbReference type="PANTHER" id="PTHR35789">
    <property type="entry name" value="SPORE GERMINATION PROTEIN B3"/>
    <property type="match status" value="1"/>
</dbReference>
<feature type="domain" description="Spore germination GerAC-like C-terminal" evidence="8">
    <location>
        <begin position="231"/>
        <end position="401"/>
    </location>
</feature>
<dbReference type="Proteomes" id="UP001597079">
    <property type="component" value="Unassembled WGS sequence"/>
</dbReference>
<dbReference type="InterPro" id="IPR008844">
    <property type="entry name" value="Spore_GerAC-like"/>
</dbReference>
<evidence type="ECO:0000256" key="3">
    <source>
        <dbReference type="ARBA" id="ARBA00022544"/>
    </source>
</evidence>
<organism evidence="10 11">
    <name type="scientific">Alicyclobacillus fodiniaquatilis</name>
    <dbReference type="NCBI Taxonomy" id="1661150"/>
    <lineage>
        <taxon>Bacteria</taxon>
        <taxon>Bacillati</taxon>
        <taxon>Bacillota</taxon>
        <taxon>Bacilli</taxon>
        <taxon>Bacillales</taxon>
        <taxon>Alicyclobacillaceae</taxon>
        <taxon>Alicyclobacillus</taxon>
    </lineage>
</organism>
<evidence type="ECO:0000259" key="9">
    <source>
        <dbReference type="Pfam" id="PF25198"/>
    </source>
</evidence>